<dbReference type="InterPro" id="IPR014825">
    <property type="entry name" value="DNA_alkylation"/>
</dbReference>
<dbReference type="InterPro" id="IPR016024">
    <property type="entry name" value="ARM-type_fold"/>
</dbReference>
<evidence type="ECO:0000313" key="2">
    <source>
        <dbReference type="Proteomes" id="UP001161405"/>
    </source>
</evidence>
<protein>
    <recommendedName>
        <fullName evidence="3">DNA alkylation repair protein</fullName>
    </recommendedName>
</protein>
<dbReference type="Proteomes" id="UP001161405">
    <property type="component" value="Unassembled WGS sequence"/>
</dbReference>
<evidence type="ECO:0000313" key="1">
    <source>
        <dbReference type="EMBL" id="GLQ18119.1"/>
    </source>
</evidence>
<name>A0ABQ5UUP9_9HYPH</name>
<evidence type="ECO:0008006" key="3">
    <source>
        <dbReference type="Google" id="ProtNLM"/>
    </source>
</evidence>
<proteinExistence type="predicted"/>
<dbReference type="PANTHER" id="PTHR41291">
    <property type="entry name" value="DNA ALKYLATION REPAIR PROTEIN"/>
    <property type="match status" value="1"/>
</dbReference>
<organism evidence="1 2">
    <name type="scientific">Maritalea porphyrae</name>
    <dbReference type="NCBI Taxonomy" id="880732"/>
    <lineage>
        <taxon>Bacteria</taxon>
        <taxon>Pseudomonadati</taxon>
        <taxon>Pseudomonadota</taxon>
        <taxon>Alphaproteobacteria</taxon>
        <taxon>Hyphomicrobiales</taxon>
        <taxon>Devosiaceae</taxon>
        <taxon>Maritalea</taxon>
    </lineage>
</organism>
<dbReference type="RefSeq" id="WP_284364771.1">
    <property type="nucleotide sequence ID" value="NZ_BSNI01000002.1"/>
</dbReference>
<dbReference type="Pfam" id="PF08713">
    <property type="entry name" value="DNA_alkylation"/>
    <property type="match status" value="1"/>
</dbReference>
<gene>
    <name evidence="1" type="ORF">GCM10007879_23680</name>
</gene>
<dbReference type="EMBL" id="BSNI01000002">
    <property type="protein sequence ID" value="GLQ18119.1"/>
    <property type="molecule type" value="Genomic_DNA"/>
</dbReference>
<accession>A0ABQ5UUP9</accession>
<reference evidence="1" key="2">
    <citation type="submission" date="2023-01" db="EMBL/GenBank/DDBJ databases">
        <title>Draft genome sequence of Maritalea porphyrae strain NBRC 107169.</title>
        <authorList>
            <person name="Sun Q."/>
            <person name="Mori K."/>
        </authorList>
    </citation>
    <scope>NUCLEOTIDE SEQUENCE</scope>
    <source>
        <strain evidence="1">NBRC 107169</strain>
    </source>
</reference>
<reference evidence="1" key="1">
    <citation type="journal article" date="2014" name="Int. J. Syst. Evol. Microbiol.">
        <title>Complete genome of a new Firmicutes species belonging to the dominant human colonic microbiota ('Ruminococcus bicirculans') reveals two chromosomes and a selective capacity to utilize plant glucans.</title>
        <authorList>
            <consortium name="NISC Comparative Sequencing Program"/>
            <person name="Wegmann U."/>
            <person name="Louis P."/>
            <person name="Goesmann A."/>
            <person name="Henrissat B."/>
            <person name="Duncan S.H."/>
            <person name="Flint H.J."/>
        </authorList>
    </citation>
    <scope>NUCLEOTIDE SEQUENCE</scope>
    <source>
        <strain evidence="1">NBRC 107169</strain>
    </source>
</reference>
<dbReference type="PANTHER" id="PTHR41291:SF1">
    <property type="entry name" value="DNA ALKYLATION REPAIR PROTEIN"/>
    <property type="match status" value="1"/>
</dbReference>
<keyword evidence="2" id="KW-1185">Reference proteome</keyword>
<comment type="caution">
    <text evidence="1">The sequence shown here is derived from an EMBL/GenBank/DDBJ whole genome shotgun (WGS) entry which is preliminary data.</text>
</comment>
<sequence length="233" mass="25988">MTEKDILEYLENNQDARGIAHWEQHKEKSGGLKSYGIGLTKLRKFAKSVGKDAALSRRLWKSNIYEMKIISLLIDDPKMVTIEQAEAQVEHLQGGYLAHVFSSCDATLAKVPFAVELADKWIYSVDPVRIQCGYGLLYEISKNKKKSAPAETYFLGHVQRIDETFETQSISTLMSMASALMGIGKRSKSLNAAALKVANKIGPIDFDPDGRCDPLDVSKHLTSEYLQNKFAAK</sequence>
<dbReference type="SUPFAM" id="SSF48371">
    <property type="entry name" value="ARM repeat"/>
    <property type="match status" value="1"/>
</dbReference>